<dbReference type="GO" id="GO:0005813">
    <property type="term" value="C:centrosome"/>
    <property type="evidence" value="ECO:0007669"/>
    <property type="project" value="UniProtKB-SubCell"/>
</dbReference>
<comment type="function">
    <text evidence="1">Component of the outer dense fibers (ODF) of spermatozoa. ODF are filamentous structures located on the outside of the axoneme in the midpiece and principal piece of the mammalian sperm tail and may help to maintain the passive elastic structures and elastic recoil of the sperm tail.</text>
</comment>
<comment type="caution">
    <text evidence="11">The sequence shown here is derived from an EMBL/GenBank/DDBJ whole genome shotgun (WGS) entry which is preliminary data.</text>
</comment>
<evidence type="ECO:0000313" key="12">
    <source>
        <dbReference type="Proteomes" id="UP000584415"/>
    </source>
</evidence>
<evidence type="ECO:0000256" key="4">
    <source>
        <dbReference type="ARBA" id="ARBA00019020"/>
    </source>
</evidence>
<keyword evidence="9" id="KW-0969">Cilium</keyword>
<evidence type="ECO:0000256" key="7">
    <source>
        <dbReference type="ARBA" id="ARBA00022846"/>
    </source>
</evidence>
<dbReference type="Proteomes" id="UP000584415">
    <property type="component" value="Unassembled WGS sequence"/>
</dbReference>
<dbReference type="GO" id="GO:0099513">
    <property type="term" value="C:polymeric cytoskeletal fiber"/>
    <property type="evidence" value="ECO:0007669"/>
    <property type="project" value="InterPro"/>
</dbReference>
<dbReference type="GO" id="GO:0030154">
    <property type="term" value="P:cell differentiation"/>
    <property type="evidence" value="ECO:0007669"/>
    <property type="project" value="UniProtKB-KW"/>
</dbReference>
<dbReference type="AlphaFoldDB" id="A0A7K5VL18"/>
<keyword evidence="5" id="KW-0217">Developmental protein</keyword>
<evidence type="ECO:0000256" key="3">
    <source>
        <dbReference type="ARBA" id="ARBA00004300"/>
    </source>
</evidence>
<evidence type="ECO:0000313" key="11">
    <source>
        <dbReference type="EMBL" id="NWU29620.1"/>
    </source>
</evidence>
<name>A0A7K5VL18_9CORV</name>
<gene>
    <name evidence="11" type="primary">Odf1</name>
    <name evidence="11" type="ORF">DYACAS_R04736</name>
</gene>
<keyword evidence="6" id="KW-0221">Differentiation</keyword>
<evidence type="ECO:0000256" key="6">
    <source>
        <dbReference type="ARBA" id="ARBA00022782"/>
    </source>
</evidence>
<sequence>SRLRRLGLMLSSSCCPSHLSLCDVRGFDPCDVCVNVKDGKVTVSAERMEEQNSALGKTCTHKKYLKEFSLPPGVDDDEVTYSV</sequence>
<dbReference type="SUPFAM" id="SSF49764">
    <property type="entry name" value="HSP20-like chaperones"/>
    <property type="match status" value="1"/>
</dbReference>
<evidence type="ECO:0000256" key="8">
    <source>
        <dbReference type="ARBA" id="ARBA00022871"/>
    </source>
</evidence>
<feature type="non-terminal residue" evidence="11">
    <location>
        <position position="1"/>
    </location>
</feature>
<evidence type="ECO:0000256" key="9">
    <source>
        <dbReference type="ARBA" id="ARBA00023069"/>
    </source>
</evidence>
<dbReference type="InterPro" id="IPR002068">
    <property type="entry name" value="A-crystallin/Hsp20_dom"/>
</dbReference>
<keyword evidence="12" id="KW-1185">Reference proteome</keyword>
<proteinExistence type="predicted"/>
<keyword evidence="9" id="KW-0966">Cell projection</keyword>
<accession>A0A7K5VL18</accession>
<dbReference type="InterPro" id="IPR037389">
    <property type="entry name" value="ODFP"/>
</dbReference>
<keyword evidence="8" id="KW-0744">Spermatogenesis</keyword>
<organism evidence="11 12">
    <name type="scientific">Platysteira castanea</name>
    <dbReference type="NCBI Taxonomy" id="1160851"/>
    <lineage>
        <taxon>Eukaryota</taxon>
        <taxon>Metazoa</taxon>
        <taxon>Chordata</taxon>
        <taxon>Craniata</taxon>
        <taxon>Vertebrata</taxon>
        <taxon>Euteleostomi</taxon>
        <taxon>Archelosauria</taxon>
        <taxon>Archosauria</taxon>
        <taxon>Dinosauria</taxon>
        <taxon>Saurischia</taxon>
        <taxon>Theropoda</taxon>
        <taxon>Coelurosauria</taxon>
        <taxon>Aves</taxon>
        <taxon>Neognathae</taxon>
        <taxon>Neoaves</taxon>
        <taxon>Telluraves</taxon>
        <taxon>Australaves</taxon>
        <taxon>Passeriformes</taxon>
        <taxon>Corvoidea</taxon>
        <taxon>Platysteiridae</taxon>
        <taxon>Platysteira</taxon>
    </lineage>
</organism>
<evidence type="ECO:0000259" key="10">
    <source>
        <dbReference type="Pfam" id="PF00011"/>
    </source>
</evidence>
<feature type="domain" description="SHSP" evidence="10">
    <location>
        <begin position="22"/>
        <end position="80"/>
    </location>
</feature>
<evidence type="ECO:0000256" key="2">
    <source>
        <dbReference type="ARBA" id="ARBA00004230"/>
    </source>
</evidence>
<evidence type="ECO:0000256" key="5">
    <source>
        <dbReference type="ARBA" id="ARBA00022473"/>
    </source>
</evidence>
<keyword evidence="7" id="KW-0282">Flagellum</keyword>
<dbReference type="PANTHER" id="PTHR17125:SF2">
    <property type="entry name" value="OUTER DENSE FIBER PROTEIN 1"/>
    <property type="match status" value="1"/>
</dbReference>
<dbReference type="Gene3D" id="2.60.40.790">
    <property type="match status" value="1"/>
</dbReference>
<reference evidence="11 12" key="1">
    <citation type="submission" date="2019-09" db="EMBL/GenBank/DDBJ databases">
        <title>Bird 10,000 Genomes (B10K) Project - Family phase.</title>
        <authorList>
            <person name="Zhang G."/>
        </authorList>
    </citation>
    <scope>NUCLEOTIDE SEQUENCE [LARGE SCALE GENOMIC DNA]</scope>
    <source>
        <strain evidence="11">B10K-DU-001-71</strain>
        <tissue evidence="11">Muscle</tissue>
    </source>
</reference>
<feature type="non-terminal residue" evidence="11">
    <location>
        <position position="83"/>
    </location>
</feature>
<dbReference type="EMBL" id="VYXC01010460">
    <property type="protein sequence ID" value="NWU29620.1"/>
    <property type="molecule type" value="Genomic_DNA"/>
</dbReference>
<protein>
    <recommendedName>
        <fullName evidence="4">Outer dense fiber protein 1</fullName>
    </recommendedName>
</protein>
<evidence type="ECO:0000256" key="1">
    <source>
        <dbReference type="ARBA" id="ARBA00001979"/>
    </source>
</evidence>
<dbReference type="GO" id="GO:0031514">
    <property type="term" value="C:motile cilium"/>
    <property type="evidence" value="ECO:0007669"/>
    <property type="project" value="UniProtKB-SubCell"/>
</dbReference>
<dbReference type="PANTHER" id="PTHR17125">
    <property type="entry name" value="OUTER DENSE FIBER PROTEIN 1"/>
    <property type="match status" value="1"/>
</dbReference>
<dbReference type="GO" id="GO:0007283">
    <property type="term" value="P:spermatogenesis"/>
    <property type="evidence" value="ECO:0007669"/>
    <property type="project" value="UniProtKB-KW"/>
</dbReference>
<dbReference type="Pfam" id="PF00011">
    <property type="entry name" value="HSP20"/>
    <property type="match status" value="1"/>
</dbReference>
<comment type="subcellular location">
    <subcellularLocation>
        <location evidence="2">Cell projection</location>
        <location evidence="2">Cilium</location>
        <location evidence="2">Flagellum</location>
    </subcellularLocation>
    <subcellularLocation>
        <location evidence="3">Cytoplasm</location>
        <location evidence="3">Cytoskeleton</location>
        <location evidence="3">Microtubule organizing center</location>
        <location evidence="3">Centrosome</location>
    </subcellularLocation>
</comment>
<dbReference type="InterPro" id="IPR008978">
    <property type="entry name" value="HSP20-like_chaperone"/>
</dbReference>